<evidence type="ECO:0000256" key="7">
    <source>
        <dbReference type="ARBA" id="ARBA00077894"/>
    </source>
</evidence>
<gene>
    <name evidence="12" type="primary">TBLA0E04440</name>
    <name evidence="12" type="ORF">TBLA_0E04440</name>
</gene>
<dbReference type="PANTHER" id="PTHR11751:SF29">
    <property type="entry name" value="ALANINE TRANSAMINASE"/>
    <property type="match status" value="1"/>
</dbReference>
<dbReference type="HOGENOM" id="CLU_014254_3_0_1"/>
<name>I2H546_HENB6</name>
<protein>
    <recommendedName>
        <fullName evidence="7">Glutamate pyruvate transaminase</fullName>
    </recommendedName>
    <alternativeName>
        <fullName evidence="8">Glutamic--alanine transaminase</fullName>
    </alternativeName>
    <alternativeName>
        <fullName evidence="9">Glutamic--pyruvic transaminase</fullName>
    </alternativeName>
</protein>
<evidence type="ECO:0000256" key="4">
    <source>
        <dbReference type="ARBA" id="ARBA00022679"/>
    </source>
</evidence>
<evidence type="ECO:0000256" key="5">
    <source>
        <dbReference type="ARBA" id="ARBA00022898"/>
    </source>
</evidence>
<feature type="domain" description="Aminotransferase class I/classII large" evidence="11">
    <location>
        <begin position="176"/>
        <end position="539"/>
    </location>
</feature>
<dbReference type="Gene3D" id="1.10.287.1970">
    <property type="match status" value="1"/>
</dbReference>
<evidence type="ECO:0000256" key="3">
    <source>
        <dbReference type="ARBA" id="ARBA00022576"/>
    </source>
</evidence>
<keyword evidence="3" id="KW-0032">Aminotransferase</keyword>
<dbReference type="CDD" id="cd00609">
    <property type="entry name" value="AAT_like"/>
    <property type="match status" value="1"/>
</dbReference>
<evidence type="ECO:0000256" key="10">
    <source>
        <dbReference type="SAM" id="MobiDB-lite"/>
    </source>
</evidence>
<dbReference type="RefSeq" id="XP_004181017.1">
    <property type="nucleotide sequence ID" value="XM_004180969.1"/>
</dbReference>
<dbReference type="Gene3D" id="3.40.640.10">
    <property type="entry name" value="Type I PLP-dependent aspartate aminotransferase-like (Major domain)"/>
    <property type="match status" value="1"/>
</dbReference>
<evidence type="ECO:0000256" key="6">
    <source>
        <dbReference type="ARBA" id="ARBA00025785"/>
    </source>
</evidence>
<keyword evidence="5" id="KW-0663">Pyridoxal phosphate</keyword>
<evidence type="ECO:0000256" key="8">
    <source>
        <dbReference type="ARBA" id="ARBA00078532"/>
    </source>
</evidence>
<dbReference type="AlphaFoldDB" id="I2H546"/>
<dbReference type="InterPro" id="IPR015421">
    <property type="entry name" value="PyrdxlP-dep_Trfase_major"/>
</dbReference>
<dbReference type="UniPathway" id="UPA00528">
    <property type="reaction ID" value="UER00586"/>
</dbReference>
<feature type="compositionally biased region" description="Basic residues" evidence="10">
    <location>
        <begin position="1"/>
        <end position="11"/>
    </location>
</feature>
<reference evidence="12 13" key="1">
    <citation type="journal article" date="2011" name="Proc. Natl. Acad. Sci. U.S.A.">
        <title>Evolutionary erosion of yeast sex chromosomes by mating-type switching accidents.</title>
        <authorList>
            <person name="Gordon J.L."/>
            <person name="Armisen D."/>
            <person name="Proux-Wera E."/>
            <person name="Oheigeartaigh S.S."/>
            <person name="Byrne K.P."/>
            <person name="Wolfe K.H."/>
        </authorList>
    </citation>
    <scope>NUCLEOTIDE SEQUENCE [LARGE SCALE GENOMIC DNA]</scope>
    <source>
        <strain evidence="13">ATCC 34711 / CBS 6284 / DSM 70876 / NBRC 10599 / NRRL Y-10934 / UCD 77-7</strain>
    </source>
</reference>
<evidence type="ECO:0000256" key="2">
    <source>
        <dbReference type="ARBA" id="ARBA00011738"/>
    </source>
</evidence>
<evidence type="ECO:0000256" key="9">
    <source>
        <dbReference type="ARBA" id="ARBA00080525"/>
    </source>
</evidence>
<dbReference type="InterPro" id="IPR015424">
    <property type="entry name" value="PyrdxlP-dep_Trfase"/>
</dbReference>
<comment type="subunit">
    <text evidence="2">Homodimer.</text>
</comment>
<dbReference type="Proteomes" id="UP000002866">
    <property type="component" value="Chromosome 5"/>
</dbReference>
<keyword evidence="13" id="KW-1185">Reference proteome</keyword>
<dbReference type="GO" id="GO:0004021">
    <property type="term" value="F:L-alanine:2-oxoglutarate aminotransferase activity"/>
    <property type="evidence" value="ECO:0007669"/>
    <property type="project" value="EnsemblFungi"/>
</dbReference>
<evidence type="ECO:0000256" key="1">
    <source>
        <dbReference type="ARBA" id="ARBA00001933"/>
    </source>
</evidence>
<feature type="compositionally biased region" description="Low complexity" evidence="10">
    <location>
        <begin position="17"/>
        <end position="36"/>
    </location>
</feature>
<evidence type="ECO:0000313" key="13">
    <source>
        <dbReference type="Proteomes" id="UP000002866"/>
    </source>
</evidence>
<dbReference type="STRING" id="1071380.I2H546"/>
<dbReference type="OMA" id="FGFECPP"/>
<dbReference type="FunFam" id="1.10.287.1970:FF:000001">
    <property type="entry name" value="Alanine aminotransferase 2"/>
    <property type="match status" value="1"/>
</dbReference>
<dbReference type="InterPro" id="IPR004839">
    <property type="entry name" value="Aminotransferase_I/II_large"/>
</dbReference>
<dbReference type="Gene3D" id="3.90.1150.10">
    <property type="entry name" value="Aspartate Aminotransferase, domain 1"/>
    <property type="match status" value="1"/>
</dbReference>
<dbReference type="GO" id="GO:0005739">
    <property type="term" value="C:mitochondrion"/>
    <property type="evidence" value="ECO:0007669"/>
    <property type="project" value="EnsemblFungi"/>
</dbReference>
<dbReference type="InterPro" id="IPR015422">
    <property type="entry name" value="PyrdxlP-dep_Trfase_small"/>
</dbReference>
<evidence type="ECO:0000313" key="12">
    <source>
        <dbReference type="EMBL" id="CCH61498.1"/>
    </source>
</evidence>
<dbReference type="FunFam" id="3.40.640.10:FF:000012">
    <property type="entry name" value="alanine aminotransferase 2"/>
    <property type="match status" value="1"/>
</dbReference>
<dbReference type="EMBL" id="HE806320">
    <property type="protein sequence ID" value="CCH61498.1"/>
    <property type="molecule type" value="Genomic_DNA"/>
</dbReference>
<dbReference type="Pfam" id="PF00155">
    <property type="entry name" value="Aminotran_1_2"/>
    <property type="match status" value="1"/>
</dbReference>
<comment type="similarity">
    <text evidence="6">Belongs to the class-I pyridoxal-phosphate-dependent aminotransferase family. Alanine aminotransferase subfamily.</text>
</comment>
<accession>I2H546</accession>
<feature type="region of interest" description="Disordered" evidence="10">
    <location>
        <begin position="1"/>
        <end position="36"/>
    </location>
</feature>
<proteinExistence type="inferred from homology"/>
<dbReference type="FunFam" id="3.90.1150.10:FF:000151">
    <property type="entry name" value="Alanine aminotransferase 2"/>
    <property type="match status" value="1"/>
</dbReference>
<dbReference type="GeneID" id="14496571"/>
<dbReference type="InterPro" id="IPR045088">
    <property type="entry name" value="ALAT1/2-like"/>
</dbReference>
<dbReference type="FunCoup" id="I2H546">
    <property type="interactions" value="445"/>
</dbReference>
<dbReference type="GO" id="GO:0042853">
    <property type="term" value="P:L-alanine catabolic process"/>
    <property type="evidence" value="ECO:0007669"/>
    <property type="project" value="UniProtKB-UniPathway"/>
</dbReference>
<dbReference type="PANTHER" id="PTHR11751">
    <property type="entry name" value="ALANINE AMINOTRANSFERASE"/>
    <property type="match status" value="1"/>
</dbReference>
<sequence length="562" mass="61920">MIKTCNRHSSHSLRGMSQTTLFKSPSSSSLFRSTSSSSLYIPPPTALVRSISSSSILSNSSNASVTSPLSYSTSREKSYFAERLEPEDLNPNVVKAKYAVRGAIPSYADKLKIQLLKHPGTLPFESVINSNIGNPQQLGQKPLSFGRQVLSILEYPALLDHERTLVDSMGYAPDSIERAKTLLTDIGSIGAYSNSQGVHGIRQTVADFITNRDDGEVAYPDDIFLTAGASSAVSTILSILCKGQQTGVLIPIPQYPLYTATLTLNDATALPYYLDESNGWSTDINEISKVAQDSLEAGIKPTCLVVINPGNPTGSVLTVEAIKNVFDVAAKYGLVVIADEVYQDNIFPGSEFHSMKKILRILQKEVPNKYDNIQLASLHSCSKGLLGECGHRGGYCEFIGFTPEVKQVITKLSSISLCSSVIGQALVDLMCCPPKKGEPSYELDQHERQTIRTNHKKRSNKLYEMFNSLEGVTCQKPQGAMYMFPNIQLPFNAIKMAQNLDITPDEFYCRELLKATGICTVPGSGFGQQPGTYHVRTTFLAPGVEWMKRWEKFHIEFFEKYR</sequence>
<evidence type="ECO:0000259" key="11">
    <source>
        <dbReference type="Pfam" id="PF00155"/>
    </source>
</evidence>
<dbReference type="GO" id="GO:0006523">
    <property type="term" value="P:alanine biosynthetic process"/>
    <property type="evidence" value="ECO:0007669"/>
    <property type="project" value="EnsemblFungi"/>
</dbReference>
<dbReference type="eggNOG" id="KOG0258">
    <property type="taxonomic scope" value="Eukaryota"/>
</dbReference>
<comment type="cofactor">
    <cofactor evidence="1">
        <name>pyridoxal 5'-phosphate</name>
        <dbReference type="ChEBI" id="CHEBI:597326"/>
    </cofactor>
</comment>
<keyword evidence="4" id="KW-0808">Transferase</keyword>
<dbReference type="KEGG" id="tbl:TBLA_0E04440"/>
<dbReference type="InParanoid" id="I2H546"/>
<organism evidence="12 13">
    <name type="scientific">Henningerozyma blattae (strain ATCC 34711 / CBS 6284 / DSM 70876 / NBRC 10599 / NRRL Y-10934 / UCD 77-7)</name>
    <name type="common">Yeast</name>
    <name type="synonym">Tetrapisispora blattae</name>
    <dbReference type="NCBI Taxonomy" id="1071380"/>
    <lineage>
        <taxon>Eukaryota</taxon>
        <taxon>Fungi</taxon>
        <taxon>Dikarya</taxon>
        <taxon>Ascomycota</taxon>
        <taxon>Saccharomycotina</taxon>
        <taxon>Saccharomycetes</taxon>
        <taxon>Saccharomycetales</taxon>
        <taxon>Saccharomycetaceae</taxon>
        <taxon>Henningerozyma</taxon>
    </lineage>
</organism>
<dbReference type="OrthoDB" id="1732682at2759"/>
<dbReference type="SUPFAM" id="SSF53383">
    <property type="entry name" value="PLP-dependent transferases"/>
    <property type="match status" value="1"/>
</dbReference>
<dbReference type="GO" id="GO:0030170">
    <property type="term" value="F:pyridoxal phosphate binding"/>
    <property type="evidence" value="ECO:0007669"/>
    <property type="project" value="EnsemblFungi"/>
</dbReference>